<reference evidence="1" key="4">
    <citation type="submission" date="2019-03" db="UniProtKB">
        <authorList>
            <consortium name="EnsemblPlants"/>
        </authorList>
    </citation>
    <scope>IDENTIFICATION</scope>
</reference>
<keyword evidence="2" id="KW-1185">Reference proteome</keyword>
<proteinExistence type="predicted"/>
<dbReference type="AlphaFoldDB" id="A0A453Q277"/>
<dbReference type="Proteomes" id="UP000015105">
    <property type="component" value="Chromosome 6D"/>
</dbReference>
<reference evidence="2" key="1">
    <citation type="journal article" date="2014" name="Science">
        <title>Ancient hybridizations among the ancestral genomes of bread wheat.</title>
        <authorList>
            <consortium name="International Wheat Genome Sequencing Consortium,"/>
            <person name="Marcussen T."/>
            <person name="Sandve S.R."/>
            <person name="Heier L."/>
            <person name="Spannagl M."/>
            <person name="Pfeifer M."/>
            <person name="Jakobsen K.S."/>
            <person name="Wulff B.B."/>
            <person name="Steuernagel B."/>
            <person name="Mayer K.F."/>
            <person name="Olsen O.A."/>
        </authorList>
    </citation>
    <scope>NUCLEOTIDE SEQUENCE [LARGE SCALE GENOMIC DNA]</scope>
    <source>
        <strain evidence="2">cv. AL8/78</strain>
    </source>
</reference>
<evidence type="ECO:0000313" key="2">
    <source>
        <dbReference type="Proteomes" id="UP000015105"/>
    </source>
</evidence>
<reference evidence="1" key="5">
    <citation type="journal article" date="2021" name="G3 (Bethesda)">
        <title>Aegilops tauschii genome assembly Aet v5.0 features greater sequence contiguity and improved annotation.</title>
        <authorList>
            <person name="Wang L."/>
            <person name="Zhu T."/>
            <person name="Rodriguez J.C."/>
            <person name="Deal K.R."/>
            <person name="Dubcovsky J."/>
            <person name="McGuire P.E."/>
            <person name="Lux T."/>
            <person name="Spannagl M."/>
            <person name="Mayer K.F.X."/>
            <person name="Baldrich P."/>
            <person name="Meyers B.C."/>
            <person name="Huo N."/>
            <person name="Gu Y.Q."/>
            <person name="Zhou H."/>
            <person name="Devos K.M."/>
            <person name="Bennetzen J.L."/>
            <person name="Unver T."/>
            <person name="Budak H."/>
            <person name="Gulick P.J."/>
            <person name="Galiba G."/>
            <person name="Kalapos B."/>
            <person name="Nelson D.R."/>
            <person name="Li P."/>
            <person name="You F.M."/>
            <person name="Luo M.C."/>
            <person name="Dvorak J."/>
        </authorList>
    </citation>
    <scope>NUCLEOTIDE SEQUENCE [LARGE SCALE GENOMIC DNA]</scope>
    <source>
        <strain evidence="1">cv. AL8/78</strain>
    </source>
</reference>
<reference evidence="2" key="2">
    <citation type="journal article" date="2017" name="Nat. Plants">
        <title>The Aegilops tauschii genome reveals multiple impacts of transposons.</title>
        <authorList>
            <person name="Zhao G."/>
            <person name="Zou C."/>
            <person name="Li K."/>
            <person name="Wang K."/>
            <person name="Li T."/>
            <person name="Gao L."/>
            <person name="Zhang X."/>
            <person name="Wang H."/>
            <person name="Yang Z."/>
            <person name="Liu X."/>
            <person name="Jiang W."/>
            <person name="Mao L."/>
            <person name="Kong X."/>
            <person name="Jiao Y."/>
            <person name="Jia J."/>
        </authorList>
    </citation>
    <scope>NUCLEOTIDE SEQUENCE [LARGE SCALE GENOMIC DNA]</scope>
    <source>
        <strain evidence="2">cv. AL8/78</strain>
    </source>
</reference>
<dbReference type="EnsemblPlants" id="AET6Gv20953700.6">
    <property type="protein sequence ID" value="AET6Gv20953700.6"/>
    <property type="gene ID" value="AET6Gv20953700"/>
</dbReference>
<evidence type="ECO:0000313" key="1">
    <source>
        <dbReference type="EnsemblPlants" id="AET6Gv20953700.6"/>
    </source>
</evidence>
<organism evidence="1 2">
    <name type="scientific">Aegilops tauschii subsp. strangulata</name>
    <name type="common">Goatgrass</name>
    <dbReference type="NCBI Taxonomy" id="200361"/>
    <lineage>
        <taxon>Eukaryota</taxon>
        <taxon>Viridiplantae</taxon>
        <taxon>Streptophyta</taxon>
        <taxon>Embryophyta</taxon>
        <taxon>Tracheophyta</taxon>
        <taxon>Spermatophyta</taxon>
        <taxon>Magnoliopsida</taxon>
        <taxon>Liliopsida</taxon>
        <taxon>Poales</taxon>
        <taxon>Poaceae</taxon>
        <taxon>BOP clade</taxon>
        <taxon>Pooideae</taxon>
        <taxon>Triticodae</taxon>
        <taxon>Triticeae</taxon>
        <taxon>Triticinae</taxon>
        <taxon>Aegilops</taxon>
    </lineage>
</organism>
<dbReference type="Gramene" id="AET6Gv20953700.6">
    <property type="protein sequence ID" value="AET6Gv20953700.6"/>
    <property type="gene ID" value="AET6Gv20953700"/>
</dbReference>
<protein>
    <submittedName>
        <fullName evidence="1">Uncharacterized protein</fullName>
    </submittedName>
</protein>
<name>A0A453Q277_AEGTS</name>
<sequence length="92" mass="9976">MFVVQRSWPLVSDKARLDPLVKASVAEEGSVIGIARLATHTTLSSDTGHCIVGVWLHGSVLWSSSCAVCHSPITLLVSCCVMNQKRSYHEPN</sequence>
<accession>A0A453Q277</accession>
<reference evidence="1" key="3">
    <citation type="journal article" date="2017" name="Nature">
        <title>Genome sequence of the progenitor of the wheat D genome Aegilops tauschii.</title>
        <authorList>
            <person name="Luo M.C."/>
            <person name="Gu Y.Q."/>
            <person name="Puiu D."/>
            <person name="Wang H."/>
            <person name="Twardziok S.O."/>
            <person name="Deal K.R."/>
            <person name="Huo N."/>
            <person name="Zhu T."/>
            <person name="Wang L."/>
            <person name="Wang Y."/>
            <person name="McGuire P.E."/>
            <person name="Liu S."/>
            <person name="Long H."/>
            <person name="Ramasamy R.K."/>
            <person name="Rodriguez J.C."/>
            <person name="Van S.L."/>
            <person name="Yuan L."/>
            <person name="Wang Z."/>
            <person name="Xia Z."/>
            <person name="Xiao L."/>
            <person name="Anderson O.D."/>
            <person name="Ouyang S."/>
            <person name="Liang Y."/>
            <person name="Zimin A.V."/>
            <person name="Pertea G."/>
            <person name="Qi P."/>
            <person name="Bennetzen J.L."/>
            <person name="Dai X."/>
            <person name="Dawson M.W."/>
            <person name="Muller H.G."/>
            <person name="Kugler K."/>
            <person name="Rivarola-Duarte L."/>
            <person name="Spannagl M."/>
            <person name="Mayer K.F.X."/>
            <person name="Lu F.H."/>
            <person name="Bevan M.W."/>
            <person name="Leroy P."/>
            <person name="Li P."/>
            <person name="You F.M."/>
            <person name="Sun Q."/>
            <person name="Liu Z."/>
            <person name="Lyons E."/>
            <person name="Wicker T."/>
            <person name="Salzberg S.L."/>
            <person name="Devos K.M."/>
            <person name="Dvorak J."/>
        </authorList>
    </citation>
    <scope>NUCLEOTIDE SEQUENCE [LARGE SCALE GENOMIC DNA]</scope>
    <source>
        <strain evidence="1">cv. AL8/78</strain>
    </source>
</reference>